<evidence type="ECO:0000313" key="12">
    <source>
        <dbReference type="Proteomes" id="UP001229421"/>
    </source>
</evidence>
<feature type="chain" id="PRO_5041959972" description="Leucine-rich repeat-containing N-terminal plant-type domain-containing protein" evidence="9">
    <location>
        <begin position="30"/>
        <end position="504"/>
    </location>
</feature>
<evidence type="ECO:0000256" key="3">
    <source>
        <dbReference type="ARBA" id="ARBA00022692"/>
    </source>
</evidence>
<dbReference type="InterPro" id="IPR001611">
    <property type="entry name" value="Leu-rich_rpt"/>
</dbReference>
<keyword evidence="5" id="KW-0677">Repeat</keyword>
<keyword evidence="12" id="KW-1185">Reference proteome</keyword>
<evidence type="ECO:0000256" key="1">
    <source>
        <dbReference type="ARBA" id="ARBA00004479"/>
    </source>
</evidence>
<keyword evidence="3" id="KW-0812">Transmembrane</keyword>
<dbReference type="Proteomes" id="UP001229421">
    <property type="component" value="Unassembled WGS sequence"/>
</dbReference>
<keyword evidence="4 9" id="KW-0732">Signal</keyword>
<organism evidence="11 12">
    <name type="scientific">Tagetes erecta</name>
    <name type="common">African marigold</name>
    <dbReference type="NCBI Taxonomy" id="13708"/>
    <lineage>
        <taxon>Eukaryota</taxon>
        <taxon>Viridiplantae</taxon>
        <taxon>Streptophyta</taxon>
        <taxon>Embryophyta</taxon>
        <taxon>Tracheophyta</taxon>
        <taxon>Spermatophyta</taxon>
        <taxon>Magnoliopsida</taxon>
        <taxon>eudicotyledons</taxon>
        <taxon>Gunneridae</taxon>
        <taxon>Pentapetalae</taxon>
        <taxon>asterids</taxon>
        <taxon>campanulids</taxon>
        <taxon>Asterales</taxon>
        <taxon>Asteraceae</taxon>
        <taxon>Asteroideae</taxon>
        <taxon>Heliantheae alliance</taxon>
        <taxon>Tageteae</taxon>
        <taxon>Tagetes</taxon>
    </lineage>
</organism>
<evidence type="ECO:0000256" key="7">
    <source>
        <dbReference type="ARBA" id="ARBA00023136"/>
    </source>
</evidence>
<dbReference type="AlphaFoldDB" id="A0AAD8L4A8"/>
<protein>
    <recommendedName>
        <fullName evidence="10">Leucine-rich repeat-containing N-terminal plant-type domain-containing protein</fullName>
    </recommendedName>
</protein>
<dbReference type="FunFam" id="3.80.10.10:FF:000400">
    <property type="entry name" value="Nuclear pore complex protein NUP107"/>
    <property type="match status" value="1"/>
</dbReference>
<name>A0AAD8L4A8_TARER</name>
<evidence type="ECO:0000256" key="4">
    <source>
        <dbReference type="ARBA" id="ARBA00022729"/>
    </source>
</evidence>
<dbReference type="InterPro" id="IPR032675">
    <property type="entry name" value="LRR_dom_sf"/>
</dbReference>
<dbReference type="InterPro" id="IPR013210">
    <property type="entry name" value="LRR_N_plant-typ"/>
</dbReference>
<keyword evidence="8" id="KW-0325">Glycoprotein</keyword>
<dbReference type="Gene3D" id="3.80.10.10">
    <property type="entry name" value="Ribonuclease Inhibitor"/>
    <property type="match status" value="4"/>
</dbReference>
<evidence type="ECO:0000256" key="5">
    <source>
        <dbReference type="ARBA" id="ARBA00022737"/>
    </source>
</evidence>
<dbReference type="EMBL" id="JAUHHV010000001">
    <property type="protein sequence ID" value="KAK1435290.1"/>
    <property type="molecule type" value="Genomic_DNA"/>
</dbReference>
<evidence type="ECO:0000313" key="11">
    <source>
        <dbReference type="EMBL" id="KAK1435290.1"/>
    </source>
</evidence>
<dbReference type="PANTHER" id="PTHR48063">
    <property type="entry name" value="LRR RECEPTOR-LIKE KINASE"/>
    <property type="match status" value="1"/>
</dbReference>
<evidence type="ECO:0000256" key="6">
    <source>
        <dbReference type="ARBA" id="ARBA00022989"/>
    </source>
</evidence>
<proteinExistence type="predicted"/>
<dbReference type="GO" id="GO:0016020">
    <property type="term" value="C:membrane"/>
    <property type="evidence" value="ECO:0007669"/>
    <property type="project" value="UniProtKB-SubCell"/>
</dbReference>
<reference evidence="11" key="1">
    <citation type="journal article" date="2023" name="bioRxiv">
        <title>Improved chromosome-level genome assembly for marigold (Tagetes erecta).</title>
        <authorList>
            <person name="Jiang F."/>
            <person name="Yuan L."/>
            <person name="Wang S."/>
            <person name="Wang H."/>
            <person name="Xu D."/>
            <person name="Wang A."/>
            <person name="Fan W."/>
        </authorList>
    </citation>
    <scope>NUCLEOTIDE SEQUENCE</scope>
    <source>
        <strain evidence="11">WSJ</strain>
        <tissue evidence="11">Leaf</tissue>
    </source>
</reference>
<accession>A0AAD8L4A8</accession>
<evidence type="ECO:0000256" key="9">
    <source>
        <dbReference type="SAM" id="SignalP"/>
    </source>
</evidence>
<keyword evidence="2" id="KW-0433">Leucine-rich repeat</keyword>
<feature type="signal peptide" evidence="9">
    <location>
        <begin position="1"/>
        <end position="29"/>
    </location>
</feature>
<keyword evidence="6" id="KW-1133">Transmembrane helix</keyword>
<gene>
    <name evidence="11" type="ORF">QVD17_01051</name>
</gene>
<comment type="caution">
    <text evidence="11">The sequence shown here is derived from an EMBL/GenBank/DDBJ whole genome shotgun (WGS) entry which is preliminary data.</text>
</comment>
<feature type="domain" description="Leucine-rich repeat-containing N-terminal plant-type" evidence="10">
    <location>
        <begin position="47"/>
        <end position="91"/>
    </location>
</feature>
<dbReference type="PANTHER" id="PTHR48063:SF103">
    <property type="entry name" value="LEUCINE-RICH RECEPTOR-LIKE KINASE FAMILY PROTEIN"/>
    <property type="match status" value="1"/>
</dbReference>
<evidence type="ECO:0000256" key="8">
    <source>
        <dbReference type="ARBA" id="ARBA00023180"/>
    </source>
</evidence>
<evidence type="ECO:0000256" key="2">
    <source>
        <dbReference type="ARBA" id="ARBA00022614"/>
    </source>
</evidence>
<keyword evidence="7" id="KW-0472">Membrane</keyword>
<dbReference type="SUPFAM" id="SSF52047">
    <property type="entry name" value="RNI-like"/>
    <property type="match status" value="1"/>
</dbReference>
<evidence type="ECO:0000259" key="10">
    <source>
        <dbReference type="Pfam" id="PF08263"/>
    </source>
</evidence>
<sequence>MRSNISPKYMHLVFLLLSFLLVWLKITNGTPIRYLDGEGAGDYKCIDKERDALLHFKSYIHHDPYDSLSTWTSKEGEAANDCCEWDGVKCNDRSRVIGLYLSRANFEGNISPSLLNLSYLTSLELASNSFNGTIPSFISSMTQLETLYLGWNNFTGSIPSELGNLTNLHTLSLSYIGSCTIENLDWLSRLSRLEGLDMAGISLGKVDNWIDVLLTLKRLSFLDLSSCELSQVMHPYSYSFVDSSSLAIGYLHLKDNNLNSSMYHWLISLVSNKTEYLDLSGNKLDGVPKYLGNLCLVYFYFQNNSMPIDFTNFLDNLSGCTTSTLQWLDASGSQFTGSLPDDIQNFSSLSNLYLSGNKLNGTISEKVWELPYLKFLDLSSNSLKGDISNIGKSKYIMTLDLSNNLLEEVSSKGGMTNFICMKIDLSSNKLYGLIPTVASSIKWLDLSNNKFYGNISFLCQIDDASLELLDLSNNSLIGEIPDCLWHLKYLRVLNLGQNNLSGRL</sequence>
<dbReference type="InterPro" id="IPR046956">
    <property type="entry name" value="RLP23-like"/>
</dbReference>
<comment type="subcellular location">
    <subcellularLocation>
        <location evidence="1">Membrane</location>
        <topology evidence="1">Single-pass type I membrane protein</topology>
    </subcellularLocation>
</comment>
<dbReference type="Pfam" id="PF08263">
    <property type="entry name" value="LRRNT_2"/>
    <property type="match status" value="1"/>
</dbReference>
<dbReference type="Pfam" id="PF00560">
    <property type="entry name" value="LRR_1"/>
    <property type="match status" value="5"/>
</dbReference>